<organism evidence="1 2">
    <name type="scientific">Zhenhengia yiwuensis</name>
    <dbReference type="NCBI Taxonomy" id="2763666"/>
    <lineage>
        <taxon>Bacteria</taxon>
        <taxon>Bacillati</taxon>
        <taxon>Bacillota</taxon>
        <taxon>Clostridia</taxon>
        <taxon>Lachnospirales</taxon>
        <taxon>Lachnospiraceae</taxon>
        <taxon>Zhenhengia</taxon>
    </lineage>
</organism>
<protein>
    <submittedName>
        <fullName evidence="1">Uncharacterized protein</fullName>
    </submittedName>
</protein>
<dbReference type="EMBL" id="JACRSY010000015">
    <property type="protein sequence ID" value="MBC8579975.1"/>
    <property type="molecule type" value="Genomic_DNA"/>
</dbReference>
<gene>
    <name evidence="1" type="ORF">H8718_10600</name>
</gene>
<name>A0A926EK30_9FIRM</name>
<dbReference type="RefSeq" id="WP_249332872.1">
    <property type="nucleotide sequence ID" value="NZ_JACRSY010000015.1"/>
</dbReference>
<evidence type="ECO:0000313" key="1">
    <source>
        <dbReference type="EMBL" id="MBC8579975.1"/>
    </source>
</evidence>
<keyword evidence="2" id="KW-1185">Reference proteome</keyword>
<comment type="caution">
    <text evidence="1">The sequence shown here is derived from an EMBL/GenBank/DDBJ whole genome shotgun (WGS) entry which is preliminary data.</text>
</comment>
<dbReference type="Proteomes" id="UP000655830">
    <property type="component" value="Unassembled WGS sequence"/>
</dbReference>
<dbReference type="AlphaFoldDB" id="A0A926EK30"/>
<proteinExistence type="predicted"/>
<accession>A0A926EK30</accession>
<sequence length="295" mass="34607">MDTIIWLISNHQIYVGDFYKGELKAIPFEKSDTWEVYGADDIEKLVDYMNYPLHYNQFKKSKLVILFDEVKVYELLRKIERCFKNCEAIVIKRIEPFLLQTLLKEGIRAEQRIEFAGRNYELVEEGEGSLLRPCLEEEEDGETVENPSLNPMALYEYILQLIEEGQIKMQSVEEAFKYDLILSPTTLYIKGGQKEKRYLQVEDIVMRDTIVADGTVLNKGEELFKYKHHVQKMFGRIKTEEIAKQVTKAGKIHFVKAFDENQLIWVLKDEVIGIIGEAASTHEEVMEWYQKNMVR</sequence>
<evidence type="ECO:0000313" key="2">
    <source>
        <dbReference type="Proteomes" id="UP000655830"/>
    </source>
</evidence>
<reference evidence="1" key="1">
    <citation type="submission" date="2020-08" db="EMBL/GenBank/DDBJ databases">
        <title>Genome public.</title>
        <authorList>
            <person name="Liu C."/>
            <person name="Sun Q."/>
        </authorList>
    </citation>
    <scope>NUCLEOTIDE SEQUENCE</scope>
    <source>
        <strain evidence="1">NSJ-12</strain>
    </source>
</reference>